<dbReference type="PANTHER" id="PTHR43808">
    <property type="entry name" value="ACETYLORNITHINE DEACETYLASE"/>
    <property type="match status" value="1"/>
</dbReference>
<comment type="cofactor">
    <cofactor evidence="1">
        <name>Co(2+)</name>
        <dbReference type="ChEBI" id="CHEBI:48828"/>
    </cofactor>
</comment>
<evidence type="ECO:0000256" key="6">
    <source>
        <dbReference type="ARBA" id="ARBA00022833"/>
    </source>
</evidence>
<name>A0A0U3F705_9CREN</name>
<dbReference type="Gene3D" id="3.30.70.360">
    <property type="match status" value="1"/>
</dbReference>
<evidence type="ECO:0000256" key="2">
    <source>
        <dbReference type="ARBA" id="ARBA00001947"/>
    </source>
</evidence>
<comment type="cofactor">
    <cofactor evidence="2">
        <name>Zn(2+)</name>
        <dbReference type="ChEBI" id="CHEBI:29105"/>
    </cofactor>
</comment>
<evidence type="ECO:0000256" key="4">
    <source>
        <dbReference type="ARBA" id="ARBA00022723"/>
    </source>
</evidence>
<dbReference type="PANTHER" id="PTHR43808:SF32">
    <property type="entry name" value="ARGE_DAPE-RELATED DEACYLASE"/>
    <property type="match status" value="1"/>
</dbReference>
<dbReference type="InterPro" id="IPR036264">
    <property type="entry name" value="Bact_exopeptidase_dim_dom"/>
</dbReference>
<dbReference type="NCBIfam" id="TIGR01910">
    <property type="entry name" value="DapE-ArgE"/>
    <property type="match status" value="1"/>
</dbReference>
<evidence type="ECO:0000259" key="8">
    <source>
        <dbReference type="Pfam" id="PF07687"/>
    </source>
</evidence>
<dbReference type="AlphaFoldDB" id="A0A0U3F705"/>
<dbReference type="GO" id="GO:0046872">
    <property type="term" value="F:metal ion binding"/>
    <property type="evidence" value="ECO:0007669"/>
    <property type="project" value="UniProtKB-KW"/>
</dbReference>
<protein>
    <submittedName>
        <fullName evidence="9">Acetylornithine deacetylase</fullName>
    </submittedName>
</protein>
<feature type="domain" description="Peptidase M20 dimerisation" evidence="8">
    <location>
        <begin position="186"/>
        <end position="302"/>
    </location>
</feature>
<accession>A0A0U3F705</accession>
<evidence type="ECO:0000256" key="3">
    <source>
        <dbReference type="ARBA" id="ARBA00006247"/>
    </source>
</evidence>
<evidence type="ECO:0000256" key="7">
    <source>
        <dbReference type="ARBA" id="ARBA00023285"/>
    </source>
</evidence>
<dbReference type="InterPro" id="IPR011650">
    <property type="entry name" value="Peptidase_M20_dimer"/>
</dbReference>
<dbReference type="KEGG" id="iis:EYM_00740"/>
<dbReference type="SUPFAM" id="SSF55031">
    <property type="entry name" value="Bacterial exopeptidase dimerisation domain"/>
    <property type="match status" value="1"/>
</dbReference>
<dbReference type="Proteomes" id="UP000060778">
    <property type="component" value="Chromosome"/>
</dbReference>
<proteinExistence type="inferred from homology"/>
<dbReference type="Pfam" id="PF07687">
    <property type="entry name" value="M20_dimer"/>
    <property type="match status" value="1"/>
</dbReference>
<dbReference type="EMBL" id="CP006867">
    <property type="protein sequence ID" value="ALU11417.1"/>
    <property type="molecule type" value="Genomic_DNA"/>
</dbReference>
<evidence type="ECO:0000256" key="1">
    <source>
        <dbReference type="ARBA" id="ARBA00001941"/>
    </source>
</evidence>
<keyword evidence="6" id="KW-0862">Zinc</keyword>
<dbReference type="InterPro" id="IPR010182">
    <property type="entry name" value="ArgE/DapE"/>
</dbReference>
<dbReference type="SUPFAM" id="SSF53187">
    <property type="entry name" value="Zn-dependent exopeptidases"/>
    <property type="match status" value="1"/>
</dbReference>
<evidence type="ECO:0000313" key="10">
    <source>
        <dbReference type="Proteomes" id="UP000060778"/>
    </source>
</evidence>
<reference evidence="9 10" key="1">
    <citation type="submission" date="2013-11" db="EMBL/GenBank/DDBJ databases">
        <title>Comparative genomics of Ignicoccus.</title>
        <authorList>
            <person name="Podar M."/>
        </authorList>
    </citation>
    <scope>NUCLEOTIDE SEQUENCE [LARGE SCALE GENOMIC DNA]</scope>
    <source>
        <strain evidence="9 10">DSM 13165</strain>
    </source>
</reference>
<evidence type="ECO:0000256" key="5">
    <source>
        <dbReference type="ARBA" id="ARBA00022801"/>
    </source>
</evidence>
<comment type="similarity">
    <text evidence="3">Belongs to the peptidase M20A family.</text>
</comment>
<keyword evidence="5" id="KW-0378">Hydrolase</keyword>
<dbReference type="InterPro" id="IPR002933">
    <property type="entry name" value="Peptidase_M20"/>
</dbReference>
<dbReference type="STRING" id="940295.EYM_00740"/>
<keyword evidence="7" id="KW-0170">Cobalt</keyword>
<keyword evidence="4" id="KW-0479">Metal-binding</keyword>
<dbReference type="GO" id="GO:0016787">
    <property type="term" value="F:hydrolase activity"/>
    <property type="evidence" value="ECO:0007669"/>
    <property type="project" value="UniProtKB-KW"/>
</dbReference>
<gene>
    <name evidence="9" type="ORF">EYM_00740</name>
</gene>
<keyword evidence="10" id="KW-1185">Reference proteome</keyword>
<dbReference type="Pfam" id="PF01546">
    <property type="entry name" value="Peptidase_M20"/>
    <property type="match status" value="1"/>
</dbReference>
<sequence>MLRWSSINDAFSLLRKLISYDTVSPEGKQYEEFAKFVKGWFEERGIEAKIEYVDKDYRSKVCPTGSERPIIIAKVGDGDPLLEFNGHYDVVPPGEGWESDPFDAKLVNGYVIGRGAVDMKGGVAAIMLAMANLSNWKGSEIKAVLVPDEEVGGLCGTAYRVNALKDKYPVGKKVVIAEPSSRTVWIGHKGVIWLEVEVSGVQAHASMPWVGENAFIKAASLAIEIDRALKEEFSKTFSKYEYTSGHPMAKFTVYNIGGVAYSTSNKENVIPGSFKFSIDVRTVPEVRPEDVVRKIEEIVEGRGKVRVKFVDQGILNENSELAELIEKTWGEPKRVCEAGLDMRFYRGYDVVTWGPGDSMEAHKPNEKIRLTEVEEFAKRYAKLPYLL</sequence>
<dbReference type="Gene3D" id="3.40.630.10">
    <property type="entry name" value="Zn peptidases"/>
    <property type="match status" value="1"/>
</dbReference>
<dbReference type="GeneID" id="30679567"/>
<organism evidence="9 10">
    <name type="scientific">Ignicoccus islandicus DSM 13165</name>
    <dbReference type="NCBI Taxonomy" id="940295"/>
    <lineage>
        <taxon>Archaea</taxon>
        <taxon>Thermoproteota</taxon>
        <taxon>Thermoprotei</taxon>
        <taxon>Desulfurococcales</taxon>
        <taxon>Desulfurococcaceae</taxon>
        <taxon>Ignicoccus</taxon>
    </lineage>
</organism>
<dbReference type="RefSeq" id="WP_236943419.1">
    <property type="nucleotide sequence ID" value="NZ_CP006867.1"/>
</dbReference>
<dbReference type="InterPro" id="IPR050072">
    <property type="entry name" value="Peptidase_M20A"/>
</dbReference>
<evidence type="ECO:0000313" key="9">
    <source>
        <dbReference type="EMBL" id="ALU11417.1"/>
    </source>
</evidence>